<dbReference type="InterPro" id="IPR017850">
    <property type="entry name" value="Alkaline_phosphatase_core_sf"/>
</dbReference>
<evidence type="ECO:0000313" key="4">
    <source>
        <dbReference type="Proteomes" id="UP000054279"/>
    </source>
</evidence>
<sequence>MWSLSALLLFLPIVYAAQAPTFVPPSGGPLIPSANLGSKSNTTLPKPTVVPGKQFDRFIQIWIENTDFNTANSSATFRNISSQGILLTSSYAVTHPSEPNYIAAVGGDFWGMHDDAAYHIPSNISTIVDLLEEKNISWASYQEGLPSDGYAGFNFSAPNYLNSSAPNYVYYVRKHNPLTIFDSVAKVPERAALQRSFNDFAADVNASALPQWVFVTPNMVNDAHDTTIDFTSQWLEFWFMPLLSDERFNDNRTLILLTFDETETYTVNNRIFSVLLGGAVPETLRGTEDSTYYTHYSSLSSVQANWGLGSLGRGDTNKTMANVYDFIASQVGYENANVAGDAIPLTNLTGIFPGALNPVAYIPFAAPDLNAVGAGGGAVFKGAGLNTNITVDSLPKPVNLTATNQTVPAAGTAAATSSSPAGSPSGSGSKSAGISLVESALGKAVAVSVAVAILGATAVLF</sequence>
<keyword evidence="1" id="KW-0378">Hydrolase</keyword>
<gene>
    <name evidence="3" type="ORF">M422DRAFT_69257</name>
</gene>
<evidence type="ECO:0000313" key="3">
    <source>
        <dbReference type="EMBL" id="KIJ37534.1"/>
    </source>
</evidence>
<dbReference type="OrthoDB" id="5135119at2759"/>
<evidence type="ECO:0008006" key="5">
    <source>
        <dbReference type="Google" id="ProtNLM"/>
    </source>
</evidence>
<dbReference type="Pfam" id="PF04185">
    <property type="entry name" value="Phosphoesterase"/>
    <property type="match status" value="1"/>
</dbReference>
<evidence type="ECO:0000256" key="1">
    <source>
        <dbReference type="ARBA" id="ARBA00022801"/>
    </source>
</evidence>
<protein>
    <recommendedName>
        <fullName evidence="5">Acid phosphatase</fullName>
    </recommendedName>
</protein>
<feature type="signal peptide" evidence="2">
    <location>
        <begin position="1"/>
        <end position="16"/>
    </location>
</feature>
<dbReference type="AlphaFoldDB" id="A0A0C9URT3"/>
<dbReference type="GO" id="GO:0016788">
    <property type="term" value="F:hydrolase activity, acting on ester bonds"/>
    <property type="evidence" value="ECO:0007669"/>
    <property type="project" value="InterPro"/>
</dbReference>
<dbReference type="Gene3D" id="3.40.720.10">
    <property type="entry name" value="Alkaline Phosphatase, subunit A"/>
    <property type="match status" value="1"/>
</dbReference>
<dbReference type="PANTHER" id="PTHR31956:SF8">
    <property type="entry name" value="ACID PHOSPHATASE PHOA (AFU_ORTHOLOGUE AFUA_1G03570)"/>
    <property type="match status" value="1"/>
</dbReference>
<keyword evidence="2" id="KW-0732">Signal</keyword>
<reference evidence="3 4" key="1">
    <citation type="submission" date="2014-06" db="EMBL/GenBank/DDBJ databases">
        <title>Evolutionary Origins and Diversification of the Mycorrhizal Mutualists.</title>
        <authorList>
            <consortium name="DOE Joint Genome Institute"/>
            <consortium name="Mycorrhizal Genomics Consortium"/>
            <person name="Kohler A."/>
            <person name="Kuo A."/>
            <person name="Nagy L.G."/>
            <person name="Floudas D."/>
            <person name="Copeland A."/>
            <person name="Barry K.W."/>
            <person name="Cichocki N."/>
            <person name="Veneault-Fourrey C."/>
            <person name="LaButti K."/>
            <person name="Lindquist E.A."/>
            <person name="Lipzen A."/>
            <person name="Lundell T."/>
            <person name="Morin E."/>
            <person name="Murat C."/>
            <person name="Riley R."/>
            <person name="Ohm R."/>
            <person name="Sun H."/>
            <person name="Tunlid A."/>
            <person name="Henrissat B."/>
            <person name="Grigoriev I.V."/>
            <person name="Hibbett D.S."/>
            <person name="Martin F."/>
        </authorList>
    </citation>
    <scope>NUCLEOTIDE SEQUENCE [LARGE SCALE GENOMIC DNA]</scope>
    <source>
        <strain evidence="3 4">SS14</strain>
    </source>
</reference>
<feature type="chain" id="PRO_5002204343" description="Acid phosphatase" evidence="2">
    <location>
        <begin position="17"/>
        <end position="461"/>
    </location>
</feature>
<dbReference type="GO" id="GO:0009395">
    <property type="term" value="P:phospholipid catabolic process"/>
    <property type="evidence" value="ECO:0007669"/>
    <property type="project" value="TreeGrafter"/>
</dbReference>
<dbReference type="InterPro" id="IPR007312">
    <property type="entry name" value="Phosphoesterase"/>
</dbReference>
<proteinExistence type="predicted"/>
<dbReference type="Proteomes" id="UP000054279">
    <property type="component" value="Unassembled WGS sequence"/>
</dbReference>
<accession>A0A0C9URT3</accession>
<dbReference type="PANTHER" id="PTHR31956">
    <property type="entry name" value="NON-SPECIFIC PHOSPHOLIPASE C4-RELATED"/>
    <property type="match status" value="1"/>
</dbReference>
<name>A0A0C9URT3_SPHS4</name>
<dbReference type="EMBL" id="KN837168">
    <property type="protein sequence ID" value="KIJ37534.1"/>
    <property type="molecule type" value="Genomic_DNA"/>
</dbReference>
<organism evidence="3 4">
    <name type="scientific">Sphaerobolus stellatus (strain SS14)</name>
    <dbReference type="NCBI Taxonomy" id="990650"/>
    <lineage>
        <taxon>Eukaryota</taxon>
        <taxon>Fungi</taxon>
        <taxon>Dikarya</taxon>
        <taxon>Basidiomycota</taxon>
        <taxon>Agaricomycotina</taxon>
        <taxon>Agaricomycetes</taxon>
        <taxon>Phallomycetidae</taxon>
        <taxon>Geastrales</taxon>
        <taxon>Sphaerobolaceae</taxon>
        <taxon>Sphaerobolus</taxon>
    </lineage>
</organism>
<dbReference type="HOGENOM" id="CLU_027977_4_0_1"/>
<keyword evidence="4" id="KW-1185">Reference proteome</keyword>
<evidence type="ECO:0000256" key="2">
    <source>
        <dbReference type="SAM" id="SignalP"/>
    </source>
</evidence>